<keyword evidence="1" id="KW-1185">Reference proteome</keyword>
<evidence type="ECO:0000313" key="1">
    <source>
        <dbReference type="Proteomes" id="UP000790787"/>
    </source>
</evidence>
<dbReference type="Proteomes" id="UP000790787">
    <property type="component" value="Chromosome 10"/>
</dbReference>
<accession>A0AC58S4Q3</accession>
<sequence>MNLVAWNVRGFNKAYKQKEFKLFLKNNSICVIAVLEHRVKEHNATKIISKFGRGWGWCHNYQYSSRGRIWILWDPNYICYNMVSMSEQYIHGSVSIHKLNLLFNLTVVYGSHTIDDRRRLWAELRSLYHTQQGPWAVMDDFNTIMSAEDRQGGSPVQEVETRDFCEYLLDTGMAEMKSIG</sequence>
<organism evidence="1 2">
    <name type="scientific">Nicotiana tabacum</name>
    <name type="common">Common tobacco</name>
    <dbReference type="NCBI Taxonomy" id="4097"/>
    <lineage>
        <taxon>Eukaryota</taxon>
        <taxon>Viridiplantae</taxon>
        <taxon>Streptophyta</taxon>
        <taxon>Embryophyta</taxon>
        <taxon>Tracheophyta</taxon>
        <taxon>Spermatophyta</taxon>
        <taxon>Magnoliopsida</taxon>
        <taxon>eudicotyledons</taxon>
        <taxon>Gunneridae</taxon>
        <taxon>Pentapetalae</taxon>
        <taxon>asterids</taxon>
        <taxon>lamiids</taxon>
        <taxon>Solanales</taxon>
        <taxon>Solanaceae</taxon>
        <taxon>Nicotianoideae</taxon>
        <taxon>Nicotianeae</taxon>
        <taxon>Nicotiana</taxon>
    </lineage>
</organism>
<protein>
    <submittedName>
        <fullName evidence="2">Uncharacterized protein LOC142165276</fullName>
    </submittedName>
</protein>
<proteinExistence type="predicted"/>
<name>A0AC58S4Q3_TOBAC</name>
<dbReference type="RefSeq" id="XP_075079966.1">
    <property type="nucleotide sequence ID" value="XM_075223865.1"/>
</dbReference>
<reference evidence="2" key="2">
    <citation type="submission" date="2025-08" db="UniProtKB">
        <authorList>
            <consortium name="RefSeq"/>
        </authorList>
    </citation>
    <scope>IDENTIFICATION</scope>
    <source>
        <tissue evidence="2">Leaf</tissue>
    </source>
</reference>
<gene>
    <name evidence="2" type="primary">LOC142165276</name>
</gene>
<reference evidence="1" key="1">
    <citation type="journal article" date="2014" name="Nat. Commun.">
        <title>The tobacco genome sequence and its comparison with those of tomato and potato.</title>
        <authorList>
            <person name="Sierro N."/>
            <person name="Battey J.N."/>
            <person name="Ouadi S."/>
            <person name="Bakaher N."/>
            <person name="Bovet L."/>
            <person name="Willig A."/>
            <person name="Goepfert S."/>
            <person name="Peitsch M.C."/>
            <person name="Ivanov N.V."/>
        </authorList>
    </citation>
    <scope>NUCLEOTIDE SEQUENCE [LARGE SCALE GENOMIC DNA]</scope>
</reference>
<evidence type="ECO:0000313" key="2">
    <source>
        <dbReference type="RefSeq" id="XP_075079966.1"/>
    </source>
</evidence>